<reference evidence="3" key="1">
    <citation type="journal article" date="2023" name="Mol. Phylogenet. Evol.">
        <title>Genome-scale phylogeny and comparative genomics of the fungal order Sordariales.</title>
        <authorList>
            <person name="Hensen N."/>
            <person name="Bonometti L."/>
            <person name="Westerberg I."/>
            <person name="Brannstrom I.O."/>
            <person name="Guillou S."/>
            <person name="Cros-Aarteil S."/>
            <person name="Calhoun S."/>
            <person name="Haridas S."/>
            <person name="Kuo A."/>
            <person name="Mondo S."/>
            <person name="Pangilinan J."/>
            <person name="Riley R."/>
            <person name="LaButti K."/>
            <person name="Andreopoulos B."/>
            <person name="Lipzen A."/>
            <person name="Chen C."/>
            <person name="Yan M."/>
            <person name="Daum C."/>
            <person name="Ng V."/>
            <person name="Clum A."/>
            <person name="Steindorff A."/>
            <person name="Ohm R.A."/>
            <person name="Martin F."/>
            <person name="Silar P."/>
            <person name="Natvig D.O."/>
            <person name="Lalanne C."/>
            <person name="Gautier V."/>
            <person name="Ament-Velasquez S.L."/>
            <person name="Kruys A."/>
            <person name="Hutchinson M.I."/>
            <person name="Powell A.J."/>
            <person name="Barry K."/>
            <person name="Miller A.N."/>
            <person name="Grigoriev I.V."/>
            <person name="Debuchy R."/>
            <person name="Gladieux P."/>
            <person name="Hiltunen Thoren M."/>
            <person name="Johannesson H."/>
        </authorList>
    </citation>
    <scope>NUCLEOTIDE SEQUENCE [LARGE SCALE GENOMIC DNA]</scope>
    <source>
        <strain evidence="3">CBS 340.73</strain>
    </source>
</reference>
<protein>
    <submittedName>
        <fullName evidence="2">Adenosine deaminase/editase</fullName>
    </submittedName>
</protein>
<sequence>MKTDADAIASTVLEEFNKLPAKRKPCVRDNGLHEWVPLSGIVAKGPGDSLKCLALATGMKCLPASKIPHARGVAVHDWHAEVLAIRAFNHFVLEECRQLALGIKPSQFLRRRSTPEIAAQKGESGTRESWHGQPYAWKEDVTLHMYCSEAPCGDASMELIMAAQDDASPWDVPTSLAETDCEVQAAQRSLPGRAYFSQLGVVRRKPARGDAPPSMSKSCSDKIALKQCTSLLSSLTALLVSPEGVYLESLILPASQFSAVACCRSFSTEGRMSSMTSRHWAGGYSFVPFRVETTTEEFHSSKRAVAARSDKTSASNLAVAWSSHGLDEGLVGGVLQGRKQFDLKGASRLSRRRTWSLAVEISRLCSDHSDEDAMIHGPLAAQTYKKVKESELLRDRCRVKRDVREHALTGWLRNTGDEDFGL</sequence>
<evidence type="ECO:0000313" key="3">
    <source>
        <dbReference type="Proteomes" id="UP001303473"/>
    </source>
</evidence>
<gene>
    <name evidence="2" type="ORF">QBC46DRAFT_387849</name>
</gene>
<dbReference type="GO" id="GO:0043829">
    <property type="term" value="F:tRNA-specific adenosine-37 deaminase activity"/>
    <property type="evidence" value="ECO:0007669"/>
    <property type="project" value="TreeGrafter"/>
</dbReference>
<dbReference type="InterPro" id="IPR002466">
    <property type="entry name" value="A_deamin"/>
</dbReference>
<proteinExistence type="predicted"/>
<dbReference type="SMART" id="SM00552">
    <property type="entry name" value="ADEAMc"/>
    <property type="match status" value="1"/>
</dbReference>
<dbReference type="Pfam" id="PF02137">
    <property type="entry name" value="A_deamin"/>
    <property type="match status" value="1"/>
</dbReference>
<dbReference type="GO" id="GO:0002100">
    <property type="term" value="P:tRNA wobble adenosine to inosine editing"/>
    <property type="evidence" value="ECO:0007669"/>
    <property type="project" value="InterPro"/>
</dbReference>
<evidence type="ECO:0000313" key="2">
    <source>
        <dbReference type="EMBL" id="KAK3939431.1"/>
    </source>
</evidence>
<name>A0AAN6N6G9_9PEZI</name>
<dbReference type="AlphaFoldDB" id="A0AAN6N6G9"/>
<feature type="domain" description="A to I editase" evidence="1">
    <location>
        <begin position="54"/>
        <end position="419"/>
    </location>
</feature>
<dbReference type="EMBL" id="MU853811">
    <property type="protein sequence ID" value="KAK3939431.1"/>
    <property type="molecule type" value="Genomic_DNA"/>
</dbReference>
<dbReference type="PANTHER" id="PTHR47803">
    <property type="entry name" value="TRNA-SPECIFIC ADENOSINE DEAMINASE 1"/>
    <property type="match status" value="1"/>
</dbReference>
<keyword evidence="3" id="KW-1185">Reference proteome</keyword>
<dbReference type="PANTHER" id="PTHR47803:SF1">
    <property type="entry name" value="TRNA-SPECIFIC ADENOSINE DEAMINASE 1"/>
    <property type="match status" value="1"/>
</dbReference>
<dbReference type="PROSITE" id="PS50141">
    <property type="entry name" value="A_DEAMIN_EDITASE"/>
    <property type="match status" value="1"/>
</dbReference>
<comment type="caution">
    <text evidence="2">The sequence shown here is derived from an EMBL/GenBank/DDBJ whole genome shotgun (WGS) entry which is preliminary data.</text>
</comment>
<organism evidence="2 3">
    <name type="scientific">Diplogelasinospora grovesii</name>
    <dbReference type="NCBI Taxonomy" id="303347"/>
    <lineage>
        <taxon>Eukaryota</taxon>
        <taxon>Fungi</taxon>
        <taxon>Dikarya</taxon>
        <taxon>Ascomycota</taxon>
        <taxon>Pezizomycotina</taxon>
        <taxon>Sordariomycetes</taxon>
        <taxon>Sordariomycetidae</taxon>
        <taxon>Sordariales</taxon>
        <taxon>Diplogelasinosporaceae</taxon>
        <taxon>Diplogelasinospora</taxon>
    </lineage>
</organism>
<dbReference type="GO" id="GO:0003723">
    <property type="term" value="F:RNA binding"/>
    <property type="evidence" value="ECO:0007669"/>
    <property type="project" value="InterPro"/>
</dbReference>
<dbReference type="Proteomes" id="UP001303473">
    <property type="component" value="Unassembled WGS sequence"/>
</dbReference>
<accession>A0AAN6N6G9</accession>
<dbReference type="InterPro" id="IPR042935">
    <property type="entry name" value="Tad1"/>
</dbReference>
<evidence type="ECO:0000259" key="1">
    <source>
        <dbReference type="PROSITE" id="PS50141"/>
    </source>
</evidence>